<dbReference type="RefSeq" id="XP_066065653.1">
    <property type="nucleotide sequence ID" value="XM_066209556.1"/>
</dbReference>
<evidence type="ECO:0000313" key="7">
    <source>
        <dbReference type="EMBL" id="WVN84952.1"/>
    </source>
</evidence>
<dbReference type="EMBL" id="CP143784">
    <property type="protein sequence ID" value="WVN84952.1"/>
    <property type="molecule type" value="Genomic_DNA"/>
</dbReference>
<dbReference type="Gene3D" id="3.40.50.1820">
    <property type="entry name" value="alpha/beta hydrolase"/>
    <property type="match status" value="1"/>
</dbReference>
<keyword evidence="3 6" id="KW-0719">Serine esterase</keyword>
<protein>
    <recommendedName>
        <fullName evidence="2 6">Protein phosphatase methylesterase 1</fullName>
        <shortName evidence="6">PME-1</shortName>
        <ecNumber evidence="6">3.1.1.-</ecNumber>
    </recommendedName>
</protein>
<dbReference type="OrthoDB" id="194865at2759"/>
<dbReference type="KEGG" id="cdep:91084305"/>
<proteinExistence type="inferred from homology"/>
<comment type="similarity">
    <text evidence="1 6">Belongs to the AB hydrolase superfamily.</text>
</comment>
<dbReference type="InterPro" id="IPR029058">
    <property type="entry name" value="AB_hydrolase_fold"/>
</dbReference>
<dbReference type="Pfam" id="PF12697">
    <property type="entry name" value="Abhydrolase_6"/>
    <property type="match status" value="1"/>
</dbReference>
<accession>A0A1E3IZM4</accession>
<gene>
    <name evidence="7" type="ORF">L203_100089</name>
</gene>
<dbReference type="PIRSF" id="PIRSF022950">
    <property type="entry name" value="PPase_methylesterase_euk"/>
    <property type="match status" value="1"/>
</dbReference>
<evidence type="ECO:0000256" key="5">
    <source>
        <dbReference type="ARBA" id="ARBA00049203"/>
    </source>
</evidence>
<dbReference type="SUPFAM" id="SSF53474">
    <property type="entry name" value="alpha/beta-Hydrolases"/>
    <property type="match status" value="1"/>
</dbReference>
<name>A0A1E3IZM4_9TREE</name>
<keyword evidence="4 6" id="KW-0378">Hydrolase</keyword>
<dbReference type="PANTHER" id="PTHR14189">
    <property type="entry name" value="PROTEIN PHOSPHATASE METHYLESTERASE-1 RELATED"/>
    <property type="match status" value="1"/>
</dbReference>
<evidence type="ECO:0000256" key="3">
    <source>
        <dbReference type="ARBA" id="ARBA00022487"/>
    </source>
</evidence>
<sequence>MSDIFRKSVMNKFPQLIPTRAPWADEPAVEGEELEELAEEGDNVGDLQPSKIMRAGKLIGQDYSPLSAADYFAQAFQVEPTNSPCTFRAYYTPPVVAEGSKETSLPGPSGLKARQQSNPNGTVLICHHGGGASAMSFATLAREVENASRGEMGVLASDCRGHGKTMTKGPKEADTDLSHNTLLTDFIALLETVFPSAKESPDLLLLGHSMGAAPVLSAIPILQQKGYTIPGVVILDVVEGTAIESLPLMNSIISKRPKSFKSVVDAIHWHVASKSIRNPESARVSVPHIIVPDKNVSGDRTKVPQVWRTDLMGTEPYWAEWYNGLSKRFLEAKCAKLLVLAGQERLDKELMVGQMQGKFQLEVMKDVGHYLHEDNPAALASTLVTFWRRNTRVLALPPKIGAPHNKSEPIEVKLVGQQ</sequence>
<evidence type="ECO:0000256" key="2">
    <source>
        <dbReference type="ARBA" id="ARBA00020672"/>
    </source>
</evidence>
<evidence type="ECO:0000313" key="8">
    <source>
        <dbReference type="Proteomes" id="UP000094043"/>
    </source>
</evidence>
<comment type="function">
    <text evidence="6">Demethylates proteins that have been reversibly carboxymethylated.</text>
</comment>
<evidence type="ECO:0000256" key="1">
    <source>
        <dbReference type="ARBA" id="ARBA00008645"/>
    </source>
</evidence>
<dbReference type="PANTHER" id="PTHR14189:SF0">
    <property type="entry name" value="PROTEIN PHOSPHATASE METHYLESTERASE 1"/>
    <property type="match status" value="1"/>
</dbReference>
<dbReference type="AlphaFoldDB" id="A0A1E3IZM4"/>
<dbReference type="Proteomes" id="UP000094043">
    <property type="component" value="Chromosome 1"/>
</dbReference>
<dbReference type="EC" id="3.1.1.-" evidence="6"/>
<dbReference type="InterPro" id="IPR016812">
    <property type="entry name" value="PPase_methylesterase_euk"/>
</dbReference>
<reference evidence="7" key="1">
    <citation type="submission" date="2016-06" db="EMBL/GenBank/DDBJ databases">
        <authorList>
            <person name="Cuomo C."/>
            <person name="Litvintseva A."/>
            <person name="Heitman J."/>
            <person name="Chen Y."/>
            <person name="Sun S."/>
            <person name="Springer D."/>
            <person name="Dromer F."/>
            <person name="Young S."/>
            <person name="Zeng Q."/>
            <person name="Chapman S."/>
            <person name="Gujja S."/>
            <person name="Saif S."/>
            <person name="Birren B."/>
        </authorList>
    </citation>
    <scope>NUCLEOTIDE SEQUENCE</scope>
    <source>
        <strain evidence="7">CBS 7841</strain>
    </source>
</reference>
<reference evidence="7" key="2">
    <citation type="journal article" date="2022" name="Elife">
        <title>Obligate sexual reproduction of a homothallic fungus closely related to the Cryptococcus pathogenic species complex.</title>
        <authorList>
            <person name="Passer A.R."/>
            <person name="Clancey S.A."/>
            <person name="Shea T."/>
            <person name="David-Palma M."/>
            <person name="Averette A.F."/>
            <person name="Boekhout T."/>
            <person name="Porcel B.M."/>
            <person name="Nowrousian M."/>
            <person name="Cuomo C.A."/>
            <person name="Sun S."/>
            <person name="Heitman J."/>
            <person name="Coelho M.A."/>
        </authorList>
    </citation>
    <scope>NUCLEOTIDE SEQUENCE</scope>
    <source>
        <strain evidence="7">CBS 7841</strain>
    </source>
</reference>
<dbReference type="InterPro" id="IPR000073">
    <property type="entry name" value="AB_hydrolase_1"/>
</dbReference>
<comment type="catalytic activity">
    <reaction evidence="5">
        <text>[phosphatase 2A protein]-C-terminal L-leucine methyl ester + H2O = [phosphatase 2A protein]-C-terminal L-leucine + methanol + H(+)</text>
        <dbReference type="Rhea" id="RHEA:48548"/>
        <dbReference type="Rhea" id="RHEA-COMP:12134"/>
        <dbReference type="Rhea" id="RHEA-COMP:12135"/>
        <dbReference type="ChEBI" id="CHEBI:15377"/>
        <dbReference type="ChEBI" id="CHEBI:15378"/>
        <dbReference type="ChEBI" id="CHEBI:17790"/>
        <dbReference type="ChEBI" id="CHEBI:90516"/>
        <dbReference type="ChEBI" id="CHEBI:90517"/>
        <dbReference type="EC" id="3.1.1.89"/>
    </reaction>
</comment>
<organism evidence="7 8">
    <name type="scientific">Cryptococcus depauperatus CBS 7841</name>
    <dbReference type="NCBI Taxonomy" id="1295531"/>
    <lineage>
        <taxon>Eukaryota</taxon>
        <taxon>Fungi</taxon>
        <taxon>Dikarya</taxon>
        <taxon>Basidiomycota</taxon>
        <taxon>Agaricomycotina</taxon>
        <taxon>Tremellomycetes</taxon>
        <taxon>Tremellales</taxon>
        <taxon>Cryptococcaceae</taxon>
        <taxon>Cryptococcus</taxon>
    </lineage>
</organism>
<dbReference type="GO" id="GO:0051723">
    <property type="term" value="F:protein methylesterase activity"/>
    <property type="evidence" value="ECO:0007669"/>
    <property type="project" value="UniProtKB-EC"/>
</dbReference>
<dbReference type="VEuPathDB" id="FungiDB:L203_00252"/>
<keyword evidence="8" id="KW-1185">Reference proteome</keyword>
<evidence type="ECO:0000256" key="6">
    <source>
        <dbReference type="PIRNR" id="PIRNR022950"/>
    </source>
</evidence>
<reference evidence="7" key="3">
    <citation type="submission" date="2024-01" db="EMBL/GenBank/DDBJ databases">
        <authorList>
            <person name="Coelho M.A."/>
            <person name="David-Palma M."/>
            <person name="Shea T."/>
            <person name="Sun S."/>
            <person name="Cuomo C.A."/>
            <person name="Heitman J."/>
        </authorList>
    </citation>
    <scope>NUCLEOTIDE SEQUENCE</scope>
    <source>
        <strain evidence="7">CBS 7841</strain>
    </source>
</reference>
<evidence type="ECO:0000256" key="4">
    <source>
        <dbReference type="ARBA" id="ARBA00022801"/>
    </source>
</evidence>
<dbReference type="GeneID" id="91084305"/>